<accession>A0A1I1IZU3</accession>
<protein>
    <recommendedName>
        <fullName evidence="4">DKNYY family protein</fullName>
    </recommendedName>
</protein>
<gene>
    <name evidence="2" type="ORF">SAMN05421780_10599</name>
</gene>
<evidence type="ECO:0000313" key="3">
    <source>
        <dbReference type="Proteomes" id="UP000199514"/>
    </source>
</evidence>
<dbReference type="STRING" id="927664.SAMN05421780_10599"/>
<keyword evidence="1" id="KW-0732">Signal</keyword>
<name>A0A1I1IZU3_9BACT</name>
<dbReference type="RefSeq" id="WP_091511623.1">
    <property type="nucleotide sequence ID" value="NZ_FOLE01000005.1"/>
</dbReference>
<dbReference type="Pfam" id="PF20311">
    <property type="entry name" value="DUF6607"/>
    <property type="match status" value="1"/>
</dbReference>
<sequence>MKKTIRGIFALMLAATVSQAQNPQDAVAIKSMCGCYEVDFQFGETFSPDKNYKFYENEHSKGLEWVQLVEDAKGKIVLQHLLIVNDSASTEKYIVKHWRQDWLYQNKNVLAYDRDNAWNNKTYSDKDVKGQWTQKVFQVDDSPRYEATATWIHADGKHYWESTADSPLPRREHTIRNDYNVLRRTNRHEITTYGWVHDQDNDKINRSEAGDRLIAQEKGINTYKKVENSRCEAAQKWWKENEKFWAAVRKEWDVVLSKNQGLRMEAAVDNKPLYRHLSKLKPEQTAEVKPIIEKFVKK</sequence>
<dbReference type="EMBL" id="FOLE01000005">
    <property type="protein sequence ID" value="SFC39908.1"/>
    <property type="molecule type" value="Genomic_DNA"/>
</dbReference>
<dbReference type="Proteomes" id="UP000199514">
    <property type="component" value="Unassembled WGS sequence"/>
</dbReference>
<dbReference type="AlphaFoldDB" id="A0A1I1IZU3"/>
<organism evidence="2 3">
    <name type="scientific">Flexibacter flexilis DSM 6793</name>
    <dbReference type="NCBI Taxonomy" id="927664"/>
    <lineage>
        <taxon>Bacteria</taxon>
        <taxon>Pseudomonadati</taxon>
        <taxon>Bacteroidota</taxon>
        <taxon>Cytophagia</taxon>
        <taxon>Cytophagales</taxon>
        <taxon>Flexibacteraceae</taxon>
        <taxon>Flexibacter</taxon>
    </lineage>
</organism>
<proteinExistence type="predicted"/>
<evidence type="ECO:0000256" key="1">
    <source>
        <dbReference type="SAM" id="SignalP"/>
    </source>
</evidence>
<keyword evidence="3" id="KW-1185">Reference proteome</keyword>
<feature type="chain" id="PRO_5011577613" description="DKNYY family protein" evidence="1">
    <location>
        <begin position="21"/>
        <end position="298"/>
    </location>
</feature>
<dbReference type="InterPro" id="IPR046715">
    <property type="entry name" value="DUF6607"/>
</dbReference>
<reference evidence="2 3" key="1">
    <citation type="submission" date="2016-10" db="EMBL/GenBank/DDBJ databases">
        <authorList>
            <person name="de Groot N.N."/>
        </authorList>
    </citation>
    <scope>NUCLEOTIDE SEQUENCE [LARGE SCALE GENOMIC DNA]</scope>
    <source>
        <strain evidence="2 3">DSM 6793</strain>
    </source>
</reference>
<feature type="signal peptide" evidence="1">
    <location>
        <begin position="1"/>
        <end position="20"/>
    </location>
</feature>
<evidence type="ECO:0000313" key="2">
    <source>
        <dbReference type="EMBL" id="SFC39908.1"/>
    </source>
</evidence>
<evidence type="ECO:0008006" key="4">
    <source>
        <dbReference type="Google" id="ProtNLM"/>
    </source>
</evidence>
<dbReference type="OrthoDB" id="8564954at2"/>